<dbReference type="EMBL" id="CVMT01000012">
    <property type="protein sequence ID" value="CRG92334.1"/>
    <property type="molecule type" value="Genomic_DNA"/>
</dbReference>
<dbReference type="InterPro" id="IPR037175">
    <property type="entry name" value="KFase_sf"/>
</dbReference>
<reference evidence="2 3" key="1">
    <citation type="submission" date="2015-04" db="EMBL/GenBank/DDBJ databases">
        <authorList>
            <person name="Syromyatnikov M.Y."/>
            <person name="Popov V.N."/>
        </authorList>
    </citation>
    <scope>NUCLEOTIDE SEQUENCE [LARGE SCALE GENOMIC DNA]</scope>
    <source>
        <strain evidence="2">WF-38-12</strain>
    </source>
</reference>
<dbReference type="Pfam" id="PF04199">
    <property type="entry name" value="Cyclase"/>
    <property type="match status" value="1"/>
</dbReference>
<dbReference type="SUPFAM" id="SSF102198">
    <property type="entry name" value="Putative cyclase"/>
    <property type="match status" value="1"/>
</dbReference>
<dbReference type="GO" id="GO:0004061">
    <property type="term" value="F:arylformamidase activity"/>
    <property type="evidence" value="ECO:0007669"/>
    <property type="project" value="InterPro"/>
</dbReference>
<organism evidence="2 3">
    <name type="scientific">Talaromyces islandicus</name>
    <name type="common">Penicillium islandicum</name>
    <dbReference type="NCBI Taxonomy" id="28573"/>
    <lineage>
        <taxon>Eukaryota</taxon>
        <taxon>Fungi</taxon>
        <taxon>Dikarya</taxon>
        <taxon>Ascomycota</taxon>
        <taxon>Pezizomycotina</taxon>
        <taxon>Eurotiomycetes</taxon>
        <taxon>Eurotiomycetidae</taxon>
        <taxon>Eurotiales</taxon>
        <taxon>Trichocomaceae</taxon>
        <taxon>Talaromyces</taxon>
        <taxon>Talaromyces sect. Islandici</taxon>
    </lineage>
</organism>
<dbReference type="Gene3D" id="3.50.30.50">
    <property type="entry name" value="Putative cyclase"/>
    <property type="match status" value="1"/>
</dbReference>
<keyword evidence="3" id="KW-1185">Reference proteome</keyword>
<name>A0A0U1M9L0_TALIS</name>
<dbReference type="InterPro" id="IPR007325">
    <property type="entry name" value="KFase/CYL"/>
</dbReference>
<accession>A0A0U1M9L0</accession>
<dbReference type="Proteomes" id="UP000054383">
    <property type="component" value="Unassembled WGS sequence"/>
</dbReference>
<dbReference type="AlphaFoldDB" id="A0A0U1M9L0"/>
<dbReference type="OMA" id="WCKQGIV"/>
<sequence>METPPFSALPLDRGHPPHSAWAVWGADDELGTLNHLTDAVVAAAAKDEIRTGARIGLNWTLQQMARPPPFRNVLEHRISPIEGGGMHDDTLHFNTQTSSQWDGFRHCGYENGLFYNGVSGEDILHKRTERIGIHGMSILIGIMCLRSFWLTSTAWCKQGIVGRGVLVDFASYAVRHKLDFNPLNRSIISLATVKQILEESKTVVRRGDILVVRFLRAYGQATAEELDRLMTAEPLEYPGVDNTKEFAEWLWDSGFAAVCTDSPGFEAMPPRGFFLHPVLLAGFGMPIGELFALDGLAAQCEKAGRATFFFTSEPLNVVGGVASPPNALAIF</sequence>
<evidence type="ECO:0000256" key="1">
    <source>
        <dbReference type="ARBA" id="ARBA00007865"/>
    </source>
</evidence>
<dbReference type="OrthoDB" id="5396at2759"/>
<dbReference type="PANTHER" id="PTHR34861">
    <property type="match status" value="1"/>
</dbReference>
<proteinExistence type="inferred from homology"/>
<comment type="similarity">
    <text evidence="1">Belongs to the Cyclase 1 superfamily.</text>
</comment>
<evidence type="ECO:0008006" key="4">
    <source>
        <dbReference type="Google" id="ProtNLM"/>
    </source>
</evidence>
<evidence type="ECO:0000313" key="3">
    <source>
        <dbReference type="Proteomes" id="UP000054383"/>
    </source>
</evidence>
<dbReference type="PANTHER" id="PTHR34861:SF11">
    <property type="entry name" value="CYCLASE"/>
    <property type="match status" value="1"/>
</dbReference>
<protein>
    <recommendedName>
        <fullName evidence="4">Cyclase family protein</fullName>
    </recommendedName>
</protein>
<gene>
    <name evidence="2" type="ORF">PISL3812_09391</name>
</gene>
<dbReference type="GO" id="GO:0019441">
    <property type="term" value="P:L-tryptophan catabolic process to kynurenine"/>
    <property type="evidence" value="ECO:0007669"/>
    <property type="project" value="InterPro"/>
</dbReference>
<evidence type="ECO:0000313" key="2">
    <source>
        <dbReference type="EMBL" id="CRG92334.1"/>
    </source>
</evidence>